<feature type="region of interest" description="Disordered" evidence="1">
    <location>
        <begin position="70"/>
        <end position="122"/>
    </location>
</feature>
<protein>
    <submittedName>
        <fullName evidence="2">Uncharacterized protein</fullName>
    </submittedName>
</protein>
<evidence type="ECO:0000313" key="2">
    <source>
        <dbReference type="EMBL" id="MBL7632575.1"/>
    </source>
</evidence>
<feature type="region of interest" description="Disordered" evidence="1">
    <location>
        <begin position="32"/>
        <end position="57"/>
    </location>
</feature>
<gene>
    <name evidence="2" type="ORF">I7412_36565</name>
</gene>
<dbReference type="AlphaFoldDB" id="A0A937RPE6"/>
<proteinExistence type="predicted"/>
<name>A0A937RPE6_9ACTN</name>
<accession>A0A937RPE6</accession>
<dbReference type="Proteomes" id="UP000604475">
    <property type="component" value="Unassembled WGS sequence"/>
</dbReference>
<evidence type="ECO:0000256" key="1">
    <source>
        <dbReference type="SAM" id="MobiDB-lite"/>
    </source>
</evidence>
<dbReference type="RefSeq" id="WP_203003920.1">
    <property type="nucleotide sequence ID" value="NZ_JADWYU010000175.1"/>
</dbReference>
<comment type="caution">
    <text evidence="2">The sequence shown here is derived from an EMBL/GenBank/DDBJ whole genome shotgun (WGS) entry which is preliminary data.</text>
</comment>
<organism evidence="2 3">
    <name type="scientific">Frankia nepalensis</name>
    <dbReference type="NCBI Taxonomy" id="1836974"/>
    <lineage>
        <taxon>Bacteria</taxon>
        <taxon>Bacillati</taxon>
        <taxon>Actinomycetota</taxon>
        <taxon>Actinomycetes</taxon>
        <taxon>Frankiales</taxon>
        <taxon>Frankiaceae</taxon>
        <taxon>Frankia</taxon>
    </lineage>
</organism>
<evidence type="ECO:0000313" key="3">
    <source>
        <dbReference type="Proteomes" id="UP000604475"/>
    </source>
</evidence>
<keyword evidence="3" id="KW-1185">Reference proteome</keyword>
<dbReference type="EMBL" id="JAEACQ010000342">
    <property type="protein sequence ID" value="MBL7632575.1"/>
    <property type="molecule type" value="Genomic_DNA"/>
</dbReference>
<feature type="compositionally biased region" description="Basic and acidic residues" evidence="1">
    <location>
        <begin position="75"/>
        <end position="86"/>
    </location>
</feature>
<feature type="compositionally biased region" description="Basic and acidic residues" evidence="1">
    <location>
        <begin position="97"/>
        <end position="115"/>
    </location>
</feature>
<reference evidence="2" key="1">
    <citation type="submission" date="2020-12" db="EMBL/GenBank/DDBJ databases">
        <title>Genomic characterization of non-nitrogen-fixing Frankia strains.</title>
        <authorList>
            <person name="Carlos-Shanley C."/>
            <person name="Guerra T."/>
            <person name="Hahn D."/>
        </authorList>
    </citation>
    <scope>NUCLEOTIDE SEQUENCE</scope>
    <source>
        <strain evidence="2">CN6</strain>
    </source>
</reference>
<sequence>MGRQHDEGIDWVAPAEVDAEPKRVERGERAQVVDAGGVASSQDPAVGGRVPARGPGKGLVEVRHLDEAAAGLGTDRLEEVPARRAEGPAGDAHPLGVRRDGAVRREELARRDGRRVPAAGLG</sequence>